<protein>
    <submittedName>
        <fullName evidence="1">Uncharacterized protein</fullName>
    </submittedName>
</protein>
<keyword evidence="2" id="KW-1185">Reference proteome</keyword>
<name>A0ABW2YAK5_9BIFI</name>
<dbReference type="Proteomes" id="UP001597036">
    <property type="component" value="Unassembled WGS sequence"/>
</dbReference>
<comment type="caution">
    <text evidence="1">The sequence shown here is derived from an EMBL/GenBank/DDBJ whole genome shotgun (WGS) entry which is preliminary data.</text>
</comment>
<dbReference type="EMBL" id="JBHTHQ010000025">
    <property type="protein sequence ID" value="MFD0705621.1"/>
    <property type="molecule type" value="Genomic_DNA"/>
</dbReference>
<proteinExistence type="predicted"/>
<dbReference type="RefSeq" id="WP_377939378.1">
    <property type="nucleotide sequence ID" value="NZ_JBHTHQ010000025.1"/>
</dbReference>
<organism evidence="1 2">
    <name type="scientific">Alloscardovia venturai</name>
    <dbReference type="NCBI Taxonomy" id="1769421"/>
    <lineage>
        <taxon>Bacteria</taxon>
        <taxon>Bacillati</taxon>
        <taxon>Actinomycetota</taxon>
        <taxon>Actinomycetes</taxon>
        <taxon>Bifidobacteriales</taxon>
        <taxon>Bifidobacteriaceae</taxon>
        <taxon>Alloscardovia</taxon>
    </lineage>
</organism>
<evidence type="ECO:0000313" key="1">
    <source>
        <dbReference type="EMBL" id="MFD0705621.1"/>
    </source>
</evidence>
<evidence type="ECO:0000313" key="2">
    <source>
        <dbReference type="Proteomes" id="UP001597036"/>
    </source>
</evidence>
<reference evidence="2" key="1">
    <citation type="journal article" date="2019" name="Int. J. Syst. Evol. Microbiol.">
        <title>The Global Catalogue of Microorganisms (GCM) 10K type strain sequencing project: providing services to taxonomists for standard genome sequencing and annotation.</title>
        <authorList>
            <consortium name="The Broad Institute Genomics Platform"/>
            <consortium name="The Broad Institute Genome Sequencing Center for Infectious Disease"/>
            <person name="Wu L."/>
            <person name="Ma J."/>
        </authorList>
    </citation>
    <scope>NUCLEOTIDE SEQUENCE [LARGE SCALE GENOMIC DNA]</scope>
    <source>
        <strain evidence="2">CCM 8604</strain>
    </source>
</reference>
<sequence length="445" mass="49848">MLTVNEYLIDAQTKLDSFTREDWKTFIELVASCHAYDFPSLITLYTRVKAPVFLAVNEAQLNLLTARQRAVDYTLIPVLTPQLVSTRHTMREFDALTPLIEVTTSNELVAALSVDSVNGISERFSLERRSGMLHARIHLPDNARIRLYGSQDLKMVRFEPTSFQRIADGKDWSLTMIDRNGAILGSIDIISDYPRLIDNYGKARVQNIADTVIQPTVAAHGAVISRIAAFRDPYPINDQHSVDSEDRVAVQLDKYFHQLSHPGDKPSEGKEKILDRMLSRLTPLRSFISSSDEETVRIGAGRVVISEHNSRDLTAVHIRLCLSTYYPNLDAQTAERVACLAYAIALSMLHLDTAAIVEHVAANPPVSLEEGDIARRIAITALRLFHPTLTRHGHGFSVGVPWDWHNMGSHPAMIMGLIYTSQFFLKDGVSVAKNENSLYEQEADE</sequence>
<gene>
    <name evidence="1" type="ORF">ACFQY8_07685</name>
</gene>
<accession>A0ABW2YAK5</accession>